<dbReference type="EMBL" id="JAUHHV010000007">
    <property type="protein sequence ID" value="KAK1417814.1"/>
    <property type="molecule type" value="Genomic_DNA"/>
</dbReference>
<dbReference type="Proteomes" id="UP001229421">
    <property type="component" value="Unassembled WGS sequence"/>
</dbReference>
<evidence type="ECO:0000313" key="1">
    <source>
        <dbReference type="EMBL" id="KAK1417814.1"/>
    </source>
</evidence>
<gene>
    <name evidence="1" type="ORF">QVD17_26948</name>
</gene>
<name>A0AAD8NQK8_TARER</name>
<comment type="caution">
    <text evidence="1">The sequence shown here is derived from an EMBL/GenBank/DDBJ whole genome shotgun (WGS) entry which is preliminary data.</text>
</comment>
<sequence>MYLYSTLEFILNCDSHSGLGGSTGHCDINNRFAISVTLNKLSFEALTREIIHFVCSELNLPVPQDYAGSRVDGEEEDEVGARHLLAGAGANLVRLASSPLLLHPRFASSRGPDLVHEITSLLPRRLPRCSTPSPLMR</sequence>
<accession>A0AAD8NQK8</accession>
<proteinExistence type="predicted"/>
<reference evidence="1" key="1">
    <citation type="journal article" date="2023" name="bioRxiv">
        <title>Improved chromosome-level genome assembly for marigold (Tagetes erecta).</title>
        <authorList>
            <person name="Jiang F."/>
            <person name="Yuan L."/>
            <person name="Wang S."/>
            <person name="Wang H."/>
            <person name="Xu D."/>
            <person name="Wang A."/>
            <person name="Fan W."/>
        </authorList>
    </citation>
    <scope>NUCLEOTIDE SEQUENCE</scope>
    <source>
        <strain evidence="1">WSJ</strain>
        <tissue evidence="1">Leaf</tissue>
    </source>
</reference>
<keyword evidence="2" id="KW-1185">Reference proteome</keyword>
<organism evidence="1 2">
    <name type="scientific">Tagetes erecta</name>
    <name type="common">African marigold</name>
    <dbReference type="NCBI Taxonomy" id="13708"/>
    <lineage>
        <taxon>Eukaryota</taxon>
        <taxon>Viridiplantae</taxon>
        <taxon>Streptophyta</taxon>
        <taxon>Embryophyta</taxon>
        <taxon>Tracheophyta</taxon>
        <taxon>Spermatophyta</taxon>
        <taxon>Magnoliopsida</taxon>
        <taxon>eudicotyledons</taxon>
        <taxon>Gunneridae</taxon>
        <taxon>Pentapetalae</taxon>
        <taxon>asterids</taxon>
        <taxon>campanulids</taxon>
        <taxon>Asterales</taxon>
        <taxon>Asteraceae</taxon>
        <taxon>Asteroideae</taxon>
        <taxon>Heliantheae alliance</taxon>
        <taxon>Tageteae</taxon>
        <taxon>Tagetes</taxon>
    </lineage>
</organism>
<evidence type="ECO:0000313" key="2">
    <source>
        <dbReference type="Proteomes" id="UP001229421"/>
    </source>
</evidence>
<dbReference type="AlphaFoldDB" id="A0AAD8NQK8"/>
<protein>
    <submittedName>
        <fullName evidence="1">Uncharacterized protein</fullName>
    </submittedName>
</protein>